<keyword evidence="7" id="KW-1185">Reference proteome</keyword>
<evidence type="ECO:0000313" key="7">
    <source>
        <dbReference type="Proteomes" id="UP000292927"/>
    </source>
</evidence>
<name>A0A4Q7P0T2_9FIRM</name>
<gene>
    <name evidence="6" type="ORF">EV209_2715</name>
</gene>
<organism evidence="6 7">
    <name type="scientific">Cuneatibacter caecimuris</name>
    <dbReference type="NCBI Taxonomy" id="1796618"/>
    <lineage>
        <taxon>Bacteria</taxon>
        <taxon>Bacillati</taxon>
        <taxon>Bacillota</taxon>
        <taxon>Clostridia</taxon>
        <taxon>Lachnospirales</taxon>
        <taxon>Lachnospiraceae</taxon>
        <taxon>Cuneatibacter</taxon>
    </lineage>
</organism>
<evidence type="ECO:0000259" key="5">
    <source>
        <dbReference type="SMART" id="SM00534"/>
    </source>
</evidence>
<evidence type="ECO:0000313" key="6">
    <source>
        <dbReference type="EMBL" id="RZS92970.1"/>
    </source>
</evidence>
<dbReference type="SMART" id="SM00534">
    <property type="entry name" value="MUTSac"/>
    <property type="match status" value="1"/>
</dbReference>
<dbReference type="PANTHER" id="PTHR11361:SF152">
    <property type="entry name" value="DNA MISMATCH REPAIR PROTEIN"/>
    <property type="match status" value="1"/>
</dbReference>
<dbReference type="GO" id="GO:0140664">
    <property type="term" value="F:ATP-dependent DNA damage sensor activity"/>
    <property type="evidence" value="ECO:0007669"/>
    <property type="project" value="InterPro"/>
</dbReference>
<evidence type="ECO:0000256" key="2">
    <source>
        <dbReference type="ARBA" id="ARBA00022840"/>
    </source>
</evidence>
<dbReference type="GO" id="GO:0006298">
    <property type="term" value="P:mismatch repair"/>
    <property type="evidence" value="ECO:0007669"/>
    <property type="project" value="InterPro"/>
</dbReference>
<feature type="domain" description="DNA mismatch repair proteins mutS family" evidence="5">
    <location>
        <begin position="365"/>
        <end position="550"/>
    </location>
</feature>
<proteinExistence type="predicted"/>
<dbReference type="InterPro" id="IPR000432">
    <property type="entry name" value="DNA_mismatch_repair_MutS_C"/>
</dbReference>
<dbReference type="AlphaFoldDB" id="A0A4Q7P0T2"/>
<feature type="transmembrane region" description="Helical" evidence="4">
    <location>
        <begin position="171"/>
        <end position="204"/>
    </location>
</feature>
<keyword evidence="4" id="KW-0472">Membrane</keyword>
<dbReference type="InterPro" id="IPR045076">
    <property type="entry name" value="MutS"/>
</dbReference>
<keyword evidence="2" id="KW-0067">ATP-binding</keyword>
<dbReference type="OrthoDB" id="9802448at2"/>
<sequence>MDSWIYIALLFGIVLAITVQASYSNKQRKVEQLRKIRRSWGKLPEREYEYSEFEQLTHYFRKTRKEGEFAIDDITWNDLDMDSVFMALNATQSSAGEEYLYKALRMPVFDEEVLKERSRLADYFRDHKEEREKMQLLFVDVGKTRKLSLIDYALNLNDLPDSNNAFHYGCIMLIVASIVGFFANIVLGVLLLVGSAIFNVATYYRDKGKIEKYFTCIAYIVRLVKSSERISKEKIPELQPYFDRLAEGAKPLHSLVSDSAYIGPANVMKGSLGDIIMDYVRMFFHIDLIKFNSMKNKIQGHMESVQQMIDVIGQLELGAALASYRETLPFYCHPDFTYGKKTLLQTKDLFHPLISDPVANSINENRCVLLTGSNASGKSTFLKTVAINAVLAQTVYTVLAHNYHANMFRVYSSMALRDDLAGNESYYIVEIKSLKRILDAKDGDYPVMCFVDEVLRGTNTVERIAASTEILKDMSSSGMMCFAATHDIELTHLLESRYSNYHFQEEIRDNDVKFNYVLYSGRATTRNAIKLLGIMGYDEAVIRKAEDTANRFLETGKWTAE</sequence>
<dbReference type="Gene3D" id="3.40.50.300">
    <property type="entry name" value="P-loop containing nucleotide triphosphate hydrolases"/>
    <property type="match status" value="1"/>
</dbReference>
<dbReference type="RefSeq" id="WP_130435969.1">
    <property type="nucleotide sequence ID" value="NZ_SGXF01000006.1"/>
</dbReference>
<comment type="caution">
    <text evidence="6">The sequence shown here is derived from an EMBL/GenBank/DDBJ whole genome shotgun (WGS) entry which is preliminary data.</text>
</comment>
<dbReference type="GO" id="GO:0030983">
    <property type="term" value="F:mismatched DNA binding"/>
    <property type="evidence" value="ECO:0007669"/>
    <property type="project" value="InterPro"/>
</dbReference>
<dbReference type="SUPFAM" id="SSF52540">
    <property type="entry name" value="P-loop containing nucleoside triphosphate hydrolases"/>
    <property type="match status" value="1"/>
</dbReference>
<dbReference type="Proteomes" id="UP000292927">
    <property type="component" value="Unassembled WGS sequence"/>
</dbReference>
<reference evidence="6 7" key="1">
    <citation type="submission" date="2019-02" db="EMBL/GenBank/DDBJ databases">
        <title>Genomic Encyclopedia of Type Strains, Phase IV (KMG-IV): sequencing the most valuable type-strain genomes for metagenomic binning, comparative biology and taxonomic classification.</title>
        <authorList>
            <person name="Goeker M."/>
        </authorList>
    </citation>
    <scope>NUCLEOTIDE SEQUENCE [LARGE SCALE GENOMIC DNA]</scope>
    <source>
        <strain evidence="6 7">DSM 29486</strain>
    </source>
</reference>
<dbReference type="PANTHER" id="PTHR11361">
    <property type="entry name" value="DNA MISMATCH REPAIR PROTEIN MUTS FAMILY MEMBER"/>
    <property type="match status" value="1"/>
</dbReference>
<keyword evidence="3" id="KW-0238">DNA-binding</keyword>
<keyword evidence="4" id="KW-0812">Transmembrane</keyword>
<dbReference type="GO" id="GO:0005829">
    <property type="term" value="C:cytosol"/>
    <property type="evidence" value="ECO:0007669"/>
    <property type="project" value="TreeGrafter"/>
</dbReference>
<dbReference type="InterPro" id="IPR027417">
    <property type="entry name" value="P-loop_NTPase"/>
</dbReference>
<evidence type="ECO:0000256" key="4">
    <source>
        <dbReference type="SAM" id="Phobius"/>
    </source>
</evidence>
<protein>
    <submittedName>
        <fullName evidence="6">MutS-like protein</fullName>
    </submittedName>
</protein>
<evidence type="ECO:0000256" key="3">
    <source>
        <dbReference type="ARBA" id="ARBA00023125"/>
    </source>
</evidence>
<dbReference type="EMBL" id="SGXF01000006">
    <property type="protein sequence ID" value="RZS92970.1"/>
    <property type="molecule type" value="Genomic_DNA"/>
</dbReference>
<dbReference type="GO" id="GO:0005524">
    <property type="term" value="F:ATP binding"/>
    <property type="evidence" value="ECO:0007669"/>
    <property type="project" value="UniProtKB-KW"/>
</dbReference>
<keyword evidence="1" id="KW-0547">Nucleotide-binding</keyword>
<accession>A0A4Q7P0T2</accession>
<evidence type="ECO:0000256" key="1">
    <source>
        <dbReference type="ARBA" id="ARBA00022741"/>
    </source>
</evidence>
<keyword evidence="4" id="KW-1133">Transmembrane helix</keyword>
<dbReference type="Pfam" id="PF00488">
    <property type="entry name" value="MutS_V"/>
    <property type="match status" value="1"/>
</dbReference>